<evidence type="ECO:0000256" key="2">
    <source>
        <dbReference type="ARBA" id="ARBA00009077"/>
    </source>
</evidence>
<dbReference type="Proteomes" id="UP000634919">
    <property type="component" value="Unassembled WGS sequence"/>
</dbReference>
<comment type="cofactor">
    <cofactor evidence="1 5">
        <name>pyridoxal 5'-phosphate</name>
        <dbReference type="ChEBI" id="CHEBI:597326"/>
    </cofactor>
</comment>
<accession>A0ABR8SDT1</accession>
<dbReference type="SUPFAM" id="SSF53383">
    <property type="entry name" value="PLP-dependent transferases"/>
    <property type="match status" value="1"/>
</dbReference>
<dbReference type="InterPro" id="IPR015421">
    <property type="entry name" value="PyrdxlP-dep_Trfase_major"/>
</dbReference>
<dbReference type="EMBL" id="JACSQK010000006">
    <property type="protein sequence ID" value="MBD7961644.1"/>
    <property type="molecule type" value="Genomic_DNA"/>
</dbReference>
<organism evidence="6 7">
    <name type="scientific">Comamonas avium</name>
    <dbReference type="NCBI Taxonomy" id="2762231"/>
    <lineage>
        <taxon>Bacteria</taxon>
        <taxon>Pseudomonadati</taxon>
        <taxon>Pseudomonadota</taxon>
        <taxon>Betaproteobacteria</taxon>
        <taxon>Burkholderiales</taxon>
        <taxon>Comamonadaceae</taxon>
        <taxon>Comamonas</taxon>
    </lineage>
</organism>
<dbReference type="PROSITE" id="PS00868">
    <property type="entry name" value="CYS_MET_METAB_PP"/>
    <property type="match status" value="1"/>
</dbReference>
<dbReference type="Gene3D" id="3.40.640.10">
    <property type="entry name" value="Type I PLP-dependent aspartate aminotransferase-like (Major domain)"/>
    <property type="match status" value="1"/>
</dbReference>
<proteinExistence type="inferred from homology"/>
<comment type="similarity">
    <text evidence="2 5">Belongs to the trans-sulfuration enzymes family.</text>
</comment>
<dbReference type="RefSeq" id="WP_191724033.1">
    <property type="nucleotide sequence ID" value="NZ_JACSQK010000006.1"/>
</dbReference>
<dbReference type="Gene3D" id="3.90.1150.10">
    <property type="entry name" value="Aspartate Aminotransferase, domain 1"/>
    <property type="match status" value="1"/>
</dbReference>
<reference evidence="6 7" key="1">
    <citation type="submission" date="2020-08" db="EMBL/GenBank/DDBJ databases">
        <title>A Genomic Blueprint of the Chicken Gut Microbiome.</title>
        <authorList>
            <person name="Gilroy R."/>
            <person name="Ravi A."/>
            <person name="Getino M."/>
            <person name="Pursley I."/>
            <person name="Horton D.L."/>
            <person name="Alikhan N.-F."/>
            <person name="Baker D."/>
            <person name="Gharbi K."/>
            <person name="Hall N."/>
            <person name="Watson M."/>
            <person name="Adriaenssens E.M."/>
            <person name="Foster-Nyarko E."/>
            <person name="Jarju S."/>
            <person name="Secka A."/>
            <person name="Antonio M."/>
            <person name="Oren A."/>
            <person name="Chaudhuri R."/>
            <person name="La Ragione R.M."/>
            <person name="Hildebrand F."/>
            <person name="Pallen M.J."/>
        </authorList>
    </citation>
    <scope>NUCLEOTIDE SEQUENCE [LARGE SCALE GENOMIC DNA]</scope>
    <source>
        <strain evidence="6 7">Sa2CVA6</strain>
    </source>
</reference>
<dbReference type="PANTHER" id="PTHR43797:SF2">
    <property type="entry name" value="HOMOCYSTEINE_CYSTEINE SYNTHASE"/>
    <property type="match status" value="1"/>
</dbReference>
<keyword evidence="4 5" id="KW-0663">Pyridoxal phosphate</keyword>
<evidence type="ECO:0000256" key="1">
    <source>
        <dbReference type="ARBA" id="ARBA00001933"/>
    </source>
</evidence>
<keyword evidence="7" id="KW-1185">Reference proteome</keyword>
<evidence type="ECO:0000256" key="5">
    <source>
        <dbReference type="RuleBase" id="RU362118"/>
    </source>
</evidence>
<gene>
    <name evidence="6" type="ORF">H9646_14300</name>
</gene>
<dbReference type="PANTHER" id="PTHR43797">
    <property type="entry name" value="HOMOCYSTEINE/CYSTEINE SYNTHASE"/>
    <property type="match status" value="1"/>
</dbReference>
<keyword evidence="3" id="KW-0808">Transferase</keyword>
<protein>
    <submittedName>
        <fullName evidence="6">O-acetylhomoserine aminocarboxypropyltransferase/cysteine synthase</fullName>
    </submittedName>
</protein>
<evidence type="ECO:0000256" key="3">
    <source>
        <dbReference type="ARBA" id="ARBA00022679"/>
    </source>
</evidence>
<sequence length="451" mass="48410">MSQSPASHWHADTLVLHSGYDGLQHQRSAAVPVYHSTSYLFENAQQGAELFDLVQEGHIYARTSNPTQSVLEQRITQLEGGTAALAVASGMAAIDIVLATLAQVGDHVIVASTLYGGSHNLIAHVLQGRGIHSTVVARSDPDALHQAITPQTKAVFVESVGNPSGDVADVAHIAHIAHAQGVAVVVDNTCATPLLIRPFQHGADVVVHSATKYIGGHGVVMGGLIVDGGRFDWQAHAQRYPQLTQPEPAFHQVVFTERYPEAPVVARARTVMLRNAGATLAANSAFLLLQGLETLALRIDRISSNTRAVLNFLQDLPQVSHIQHVAHPSHPDYAHARRYLHEGRIPGLLSFELHGGRASAQRFYDALQLFQRLVNIGDSKSLAAIPAETTHHLLTDAELARAGIAPGLVRLSMGIEHPDDLLGDLRQALAHCHTTTSATVSSAPFDFQESL</sequence>
<evidence type="ECO:0000313" key="7">
    <source>
        <dbReference type="Proteomes" id="UP000634919"/>
    </source>
</evidence>
<evidence type="ECO:0000313" key="6">
    <source>
        <dbReference type="EMBL" id="MBD7961644.1"/>
    </source>
</evidence>
<evidence type="ECO:0000256" key="4">
    <source>
        <dbReference type="ARBA" id="ARBA00022898"/>
    </source>
</evidence>
<dbReference type="InterPro" id="IPR000277">
    <property type="entry name" value="Cys/Met-Metab_PyrdxlP-dep_enz"/>
</dbReference>
<dbReference type="InterPro" id="IPR015424">
    <property type="entry name" value="PyrdxlP-dep_Trfase"/>
</dbReference>
<dbReference type="InterPro" id="IPR006235">
    <property type="entry name" value="OAc-hSer/O-AcSer_sulfhydrylase"/>
</dbReference>
<dbReference type="InterPro" id="IPR015422">
    <property type="entry name" value="PyrdxlP-dep_Trfase_small"/>
</dbReference>
<comment type="caution">
    <text evidence="6">The sequence shown here is derived from an EMBL/GenBank/DDBJ whole genome shotgun (WGS) entry which is preliminary data.</text>
</comment>
<dbReference type="NCBIfam" id="TIGR01326">
    <property type="entry name" value="OAH_OAS_sulfhy"/>
    <property type="match status" value="1"/>
</dbReference>
<dbReference type="Pfam" id="PF01053">
    <property type="entry name" value="Cys_Met_Meta_PP"/>
    <property type="match status" value="1"/>
</dbReference>
<dbReference type="PIRSF" id="PIRSF001434">
    <property type="entry name" value="CGS"/>
    <property type="match status" value="1"/>
</dbReference>
<dbReference type="CDD" id="cd00614">
    <property type="entry name" value="CGS_like"/>
    <property type="match status" value="1"/>
</dbReference>
<dbReference type="InterPro" id="IPR054542">
    <property type="entry name" value="Cys_met_metab_PP"/>
</dbReference>
<name>A0ABR8SDT1_9BURK</name>